<feature type="transmembrane region" description="Helical" evidence="9">
    <location>
        <begin position="350"/>
        <end position="367"/>
    </location>
</feature>
<evidence type="ECO:0000256" key="7">
    <source>
        <dbReference type="ARBA" id="ARBA00023170"/>
    </source>
</evidence>
<keyword evidence="4 9" id="KW-0812">Transmembrane</keyword>
<dbReference type="InterPro" id="IPR001320">
    <property type="entry name" value="Iontro_rcpt_C"/>
</dbReference>
<keyword evidence="6 9" id="KW-0472">Membrane</keyword>
<evidence type="ECO:0000256" key="5">
    <source>
        <dbReference type="ARBA" id="ARBA00022989"/>
    </source>
</evidence>
<gene>
    <name evidence="12" type="ORF">Pcinc_029637</name>
</gene>
<dbReference type="GO" id="GO:0015276">
    <property type="term" value="F:ligand-gated monoatomic ion channel activity"/>
    <property type="evidence" value="ECO:0007669"/>
    <property type="project" value="InterPro"/>
</dbReference>
<dbReference type="AlphaFoldDB" id="A0AAE1K3N8"/>
<name>A0AAE1K3N8_PETCI</name>
<feature type="transmembrane region" description="Helical" evidence="9">
    <location>
        <begin position="580"/>
        <end position="600"/>
    </location>
</feature>
<evidence type="ECO:0000313" key="13">
    <source>
        <dbReference type="Proteomes" id="UP001286313"/>
    </source>
</evidence>
<evidence type="ECO:0000256" key="10">
    <source>
        <dbReference type="SAM" id="SignalP"/>
    </source>
</evidence>
<evidence type="ECO:0000313" key="12">
    <source>
        <dbReference type="EMBL" id="KAK3864696.1"/>
    </source>
</evidence>
<dbReference type="GO" id="GO:0050906">
    <property type="term" value="P:detection of stimulus involved in sensory perception"/>
    <property type="evidence" value="ECO:0007669"/>
    <property type="project" value="UniProtKB-ARBA"/>
</dbReference>
<keyword evidence="13" id="KW-1185">Reference proteome</keyword>
<dbReference type="Pfam" id="PF00060">
    <property type="entry name" value="Lig_chan"/>
    <property type="match status" value="1"/>
</dbReference>
<dbReference type="Gene3D" id="1.10.287.70">
    <property type="match status" value="1"/>
</dbReference>
<evidence type="ECO:0000256" key="1">
    <source>
        <dbReference type="ARBA" id="ARBA00004651"/>
    </source>
</evidence>
<feature type="signal peptide" evidence="10">
    <location>
        <begin position="1"/>
        <end position="18"/>
    </location>
</feature>
<evidence type="ECO:0000256" key="2">
    <source>
        <dbReference type="ARBA" id="ARBA00008685"/>
    </source>
</evidence>
<evidence type="ECO:0000256" key="4">
    <source>
        <dbReference type="ARBA" id="ARBA00022692"/>
    </source>
</evidence>
<keyword evidence="8" id="KW-0325">Glycoprotein</keyword>
<proteinExistence type="inferred from homology"/>
<sequence>MVLLRVCVVGALVLTSIGQVTVLKVEGKVETVMEKVVKQHLNGCHLVFLTTTTHSPLASSIIRQLGVVGVVADVTMEGGDRLWGDQRTTCRAVILLTHNNNNNNTNLLLRHLERIGLYKRSEVVVVAVGLREDVEKVLLHPSLRNTAHALYLAFTPHTTPISTLIPHSTSTSAFTPHTTSHETDQFRNFQGHVLRMTAVNYFPYVAFVRETEEPQTPVTFTDSLDVRIFQTFTKKLNISYKVTDAPNRTWGADKDGVFFGMMGKLQREEADLCTSSGPTRSRFKVIDYLRIHPSDHMIVTSLQPALLPQHLAIVRPFSDGVWLSLLVGVVGWSVIMWALQLVWTRMVAEGGRGISFSMALMYGWGALLEQTHPDPSLSVSGQLLVGWWLVFCVVITTGFRSSLVAHLTVQGKTAPIDSFEDMVAQKGWRWGTEETLFKGAPVEYFTISHDPVVQKANSILEILGWKDGLRKVQEGGYSFFAFRNFIRFTVGSHFTDANGRSPFYIGKRGLSAVHFLGWNGAPFYPRFSELMHYLEDAGLRAYWIEQVLDKRIRDTRQGILLYEEESQQVALKLGHMQGAFYLFFLGVVLAFLVLLLETIFPPRNTSKQLLTHSQGLHNLSDSVQLS</sequence>
<dbReference type="PANTHER" id="PTHR42643:SF38">
    <property type="entry name" value="IONOTROPIC RECEPTOR 100A"/>
    <property type="match status" value="1"/>
</dbReference>
<keyword evidence="10" id="KW-0732">Signal</keyword>
<dbReference type="InterPro" id="IPR052192">
    <property type="entry name" value="Insect_Ionotropic_Sensory_Rcpt"/>
</dbReference>
<dbReference type="Gene3D" id="3.40.190.10">
    <property type="entry name" value="Periplasmic binding protein-like II"/>
    <property type="match status" value="1"/>
</dbReference>
<evidence type="ECO:0000259" key="11">
    <source>
        <dbReference type="Pfam" id="PF00060"/>
    </source>
</evidence>
<organism evidence="12 13">
    <name type="scientific">Petrolisthes cinctipes</name>
    <name type="common">Flat porcelain crab</name>
    <dbReference type="NCBI Taxonomy" id="88211"/>
    <lineage>
        <taxon>Eukaryota</taxon>
        <taxon>Metazoa</taxon>
        <taxon>Ecdysozoa</taxon>
        <taxon>Arthropoda</taxon>
        <taxon>Crustacea</taxon>
        <taxon>Multicrustacea</taxon>
        <taxon>Malacostraca</taxon>
        <taxon>Eumalacostraca</taxon>
        <taxon>Eucarida</taxon>
        <taxon>Decapoda</taxon>
        <taxon>Pleocyemata</taxon>
        <taxon>Anomura</taxon>
        <taxon>Galatheoidea</taxon>
        <taxon>Porcellanidae</taxon>
        <taxon>Petrolisthes</taxon>
    </lineage>
</organism>
<comment type="subcellular location">
    <subcellularLocation>
        <location evidence="1">Cell membrane</location>
        <topology evidence="1">Multi-pass membrane protein</topology>
    </subcellularLocation>
</comment>
<reference evidence="12" key="1">
    <citation type="submission" date="2023-10" db="EMBL/GenBank/DDBJ databases">
        <title>Genome assemblies of two species of porcelain crab, Petrolisthes cinctipes and Petrolisthes manimaculis (Anomura: Porcellanidae).</title>
        <authorList>
            <person name="Angst P."/>
        </authorList>
    </citation>
    <scope>NUCLEOTIDE SEQUENCE</scope>
    <source>
        <strain evidence="12">PB745_01</strain>
        <tissue evidence="12">Gill</tissue>
    </source>
</reference>
<evidence type="ECO:0000256" key="9">
    <source>
        <dbReference type="SAM" id="Phobius"/>
    </source>
</evidence>
<dbReference type="EMBL" id="JAWQEG010003738">
    <property type="protein sequence ID" value="KAK3864696.1"/>
    <property type="molecule type" value="Genomic_DNA"/>
</dbReference>
<dbReference type="GO" id="GO:0005886">
    <property type="term" value="C:plasma membrane"/>
    <property type="evidence" value="ECO:0007669"/>
    <property type="project" value="UniProtKB-SubCell"/>
</dbReference>
<protein>
    <recommendedName>
        <fullName evidence="11">Ionotropic glutamate receptor C-terminal domain-containing protein</fullName>
    </recommendedName>
</protein>
<feature type="chain" id="PRO_5042118013" description="Ionotropic glutamate receptor C-terminal domain-containing protein" evidence="10">
    <location>
        <begin position="19"/>
        <end position="626"/>
    </location>
</feature>
<keyword evidence="7" id="KW-0675">Receptor</keyword>
<feature type="domain" description="Ionotropic glutamate receptor C-terminal" evidence="11">
    <location>
        <begin position="321"/>
        <end position="586"/>
    </location>
</feature>
<comment type="similarity">
    <text evidence="2">Belongs to the glutamate-gated ion channel (TC 1.A.10.1) family.</text>
</comment>
<evidence type="ECO:0000256" key="6">
    <source>
        <dbReference type="ARBA" id="ARBA00023136"/>
    </source>
</evidence>
<dbReference type="PANTHER" id="PTHR42643">
    <property type="entry name" value="IONOTROPIC RECEPTOR 20A-RELATED"/>
    <property type="match status" value="1"/>
</dbReference>
<feature type="transmembrane region" description="Helical" evidence="9">
    <location>
        <begin position="379"/>
        <end position="399"/>
    </location>
</feature>
<comment type="caution">
    <text evidence="12">The sequence shown here is derived from an EMBL/GenBank/DDBJ whole genome shotgun (WGS) entry which is preliminary data.</text>
</comment>
<feature type="transmembrane region" description="Helical" evidence="9">
    <location>
        <begin position="321"/>
        <end position="343"/>
    </location>
</feature>
<evidence type="ECO:0000256" key="3">
    <source>
        <dbReference type="ARBA" id="ARBA00022475"/>
    </source>
</evidence>
<keyword evidence="3" id="KW-1003">Cell membrane</keyword>
<dbReference type="Proteomes" id="UP001286313">
    <property type="component" value="Unassembled WGS sequence"/>
</dbReference>
<accession>A0AAE1K3N8</accession>
<keyword evidence="5 9" id="KW-1133">Transmembrane helix</keyword>
<evidence type="ECO:0000256" key="8">
    <source>
        <dbReference type="ARBA" id="ARBA00023180"/>
    </source>
</evidence>
<dbReference type="SUPFAM" id="SSF53850">
    <property type="entry name" value="Periplasmic binding protein-like II"/>
    <property type="match status" value="1"/>
</dbReference>